<dbReference type="OrthoDB" id="10255185at2759"/>
<accession>A0A507BX67</accession>
<dbReference type="PANTHER" id="PTHR13555">
    <property type="entry name" value="C2H2 ZINC FINGER CGI-62-RELATED"/>
    <property type="match status" value="1"/>
</dbReference>
<proteinExistence type="predicted"/>
<gene>
    <name evidence="8" type="ORF">SmJEL517_g03366</name>
</gene>
<keyword evidence="3 5" id="KW-0863">Zinc-finger</keyword>
<protein>
    <recommendedName>
        <fullName evidence="7">C2HC/C3H-type domain-containing protein</fullName>
    </recommendedName>
</protein>
<dbReference type="AlphaFoldDB" id="A0A507BX67"/>
<keyword evidence="4" id="KW-0862">Zinc</keyword>
<evidence type="ECO:0000256" key="2">
    <source>
        <dbReference type="ARBA" id="ARBA00022737"/>
    </source>
</evidence>
<name>A0A507BX67_9FUNG</name>
<dbReference type="InterPro" id="IPR026319">
    <property type="entry name" value="ZC2HC1A/B-like"/>
</dbReference>
<evidence type="ECO:0000313" key="8">
    <source>
        <dbReference type="EMBL" id="TPX33920.1"/>
    </source>
</evidence>
<dbReference type="EMBL" id="QEAO01000017">
    <property type="protein sequence ID" value="TPX33920.1"/>
    <property type="molecule type" value="Genomic_DNA"/>
</dbReference>
<evidence type="ECO:0000256" key="1">
    <source>
        <dbReference type="ARBA" id="ARBA00022723"/>
    </source>
</evidence>
<keyword evidence="2" id="KW-0677">Repeat</keyword>
<evidence type="ECO:0000256" key="5">
    <source>
        <dbReference type="PROSITE-ProRule" id="PRU01371"/>
    </source>
</evidence>
<sequence>MVGLIYQLIITNINTSRCAKNIGRGVHREEEQYQQRPYSHAEYASAAEESVTHSPIQQPASPIHEAQHEVNNYEPNAYEVNQVRAIQARPADSEYDEFAERVACELCNRKFASNRLEKHMEACRKMSNSHRKVFDSSVVRTEGTEAAKFYKATLEKQNSDKATKTFEDTRIKRAPVRHSTKDMGAVKAIKAAAKQAGGARGSFAVAVEIELNECPTCGRKFSPDSLERHANFCRESALKKQANRNNVNPAGKAALDRRLNFKATSMAK</sequence>
<organism evidence="8 9">
    <name type="scientific">Synchytrium microbalum</name>
    <dbReference type="NCBI Taxonomy" id="1806994"/>
    <lineage>
        <taxon>Eukaryota</taxon>
        <taxon>Fungi</taxon>
        <taxon>Fungi incertae sedis</taxon>
        <taxon>Chytridiomycota</taxon>
        <taxon>Chytridiomycota incertae sedis</taxon>
        <taxon>Chytridiomycetes</taxon>
        <taxon>Synchytriales</taxon>
        <taxon>Synchytriaceae</taxon>
        <taxon>Synchytrium</taxon>
    </lineage>
</organism>
<dbReference type="Gene3D" id="3.30.160.60">
    <property type="entry name" value="Classic Zinc Finger"/>
    <property type="match status" value="2"/>
</dbReference>
<feature type="compositionally biased region" description="Low complexity" evidence="6">
    <location>
        <begin position="38"/>
        <end position="49"/>
    </location>
</feature>
<reference evidence="8 9" key="1">
    <citation type="journal article" date="2019" name="Sci. Rep.">
        <title>Comparative genomics of chytrid fungi reveal insights into the obligate biotrophic and pathogenic lifestyle of Synchytrium endobioticum.</title>
        <authorList>
            <person name="van de Vossenberg B.T.L.H."/>
            <person name="Warris S."/>
            <person name="Nguyen H.D.T."/>
            <person name="van Gent-Pelzer M.P.E."/>
            <person name="Joly D.L."/>
            <person name="van de Geest H.C."/>
            <person name="Bonants P.J.M."/>
            <person name="Smith D.S."/>
            <person name="Levesque C.A."/>
            <person name="van der Lee T.A.J."/>
        </authorList>
    </citation>
    <scope>NUCLEOTIDE SEQUENCE [LARGE SCALE GENOMIC DNA]</scope>
    <source>
        <strain evidence="8 9">JEL517</strain>
    </source>
</reference>
<dbReference type="PANTHER" id="PTHR13555:SF5">
    <property type="entry name" value="ZINC-FINGER OF A C2HC-TYPE"/>
    <property type="match status" value="1"/>
</dbReference>
<feature type="domain" description="C2HC/C3H-type" evidence="7">
    <location>
        <begin position="100"/>
        <end position="129"/>
    </location>
</feature>
<dbReference type="Proteomes" id="UP000319731">
    <property type="component" value="Unassembled WGS sequence"/>
</dbReference>
<feature type="domain" description="C2HC/C3H-type" evidence="7">
    <location>
        <begin position="210"/>
        <end position="239"/>
    </location>
</feature>
<dbReference type="InterPro" id="IPR049899">
    <property type="entry name" value="Znf_C2HC_C3H"/>
</dbReference>
<feature type="region of interest" description="Disordered" evidence="6">
    <location>
        <begin position="29"/>
        <end position="62"/>
    </location>
</feature>
<comment type="caution">
    <text evidence="8">The sequence shown here is derived from an EMBL/GenBank/DDBJ whole genome shotgun (WGS) entry which is preliminary data.</text>
</comment>
<evidence type="ECO:0000259" key="7">
    <source>
        <dbReference type="PROSITE" id="PS52027"/>
    </source>
</evidence>
<keyword evidence="1" id="KW-0479">Metal-binding</keyword>
<dbReference type="Pfam" id="PF13913">
    <property type="entry name" value="zf-C2HC_2"/>
    <property type="match status" value="2"/>
</dbReference>
<evidence type="ECO:0000256" key="4">
    <source>
        <dbReference type="ARBA" id="ARBA00022833"/>
    </source>
</evidence>
<evidence type="ECO:0000256" key="3">
    <source>
        <dbReference type="ARBA" id="ARBA00022771"/>
    </source>
</evidence>
<evidence type="ECO:0000313" key="9">
    <source>
        <dbReference type="Proteomes" id="UP000319731"/>
    </source>
</evidence>
<dbReference type="GO" id="GO:0008270">
    <property type="term" value="F:zinc ion binding"/>
    <property type="evidence" value="ECO:0007669"/>
    <property type="project" value="UniProtKB-KW"/>
</dbReference>
<evidence type="ECO:0000256" key="6">
    <source>
        <dbReference type="SAM" id="MobiDB-lite"/>
    </source>
</evidence>
<dbReference type="RefSeq" id="XP_031024804.1">
    <property type="nucleotide sequence ID" value="XM_031169294.1"/>
</dbReference>
<dbReference type="PROSITE" id="PS52027">
    <property type="entry name" value="ZF_C2HC_C3H"/>
    <property type="match status" value="2"/>
</dbReference>
<dbReference type="GeneID" id="42004591"/>
<keyword evidence="9" id="KW-1185">Reference proteome</keyword>